<reference evidence="2 3" key="1">
    <citation type="submission" date="2016-10" db="EMBL/GenBank/DDBJ databases">
        <authorList>
            <person name="de Groot N.N."/>
        </authorList>
    </citation>
    <scope>NUCLEOTIDE SEQUENCE [LARGE SCALE GENOMIC DNA]</scope>
    <source>
        <strain evidence="2 3">DSM 22274</strain>
    </source>
</reference>
<name>A0A1H5NGX0_9MICC</name>
<evidence type="ECO:0000313" key="3">
    <source>
        <dbReference type="Proteomes" id="UP000182725"/>
    </source>
</evidence>
<dbReference type="InterPro" id="IPR036689">
    <property type="entry name" value="ESAT-6-like_sf"/>
</dbReference>
<dbReference type="Pfam" id="PF06013">
    <property type="entry name" value="WXG100"/>
    <property type="match status" value="1"/>
</dbReference>
<dbReference type="EMBL" id="FNTV01000001">
    <property type="protein sequence ID" value="SEF00710.1"/>
    <property type="molecule type" value="Genomic_DNA"/>
</dbReference>
<accession>A0A1H5NGX0</accession>
<dbReference type="RefSeq" id="WP_074712834.1">
    <property type="nucleotide sequence ID" value="NZ_FNTV01000001.1"/>
</dbReference>
<proteinExistence type="predicted"/>
<organism evidence="2 3">
    <name type="scientific">Arthrobacter alpinus</name>
    <dbReference type="NCBI Taxonomy" id="656366"/>
    <lineage>
        <taxon>Bacteria</taxon>
        <taxon>Bacillati</taxon>
        <taxon>Actinomycetota</taxon>
        <taxon>Actinomycetes</taxon>
        <taxon>Micrococcales</taxon>
        <taxon>Micrococcaceae</taxon>
        <taxon>Arthrobacter</taxon>
    </lineage>
</organism>
<sequence length="334" mass="35186">MTEMLGADVEELRALARDFSGSSQKLAQAQKVIDGAVNQLPRYWHGPDAQRFASQWRGQQRGVISRTAAMLEDAADLLKKNAAEQEQTSSVASLGGPAGVPGTGTGGPNPWGPDWLSKESPFREGWKFYGNIKNAFSLPKNVFGLSHMAAKGWDVFKDASQWGKLAARSAPYNLMDSATDLLGLKNLNKYFPTLNSMKGFFAETPQLFKGSQLEWLGKGGLGRGLGWLGVGLSGYDTIAGIAEGDMNKAAISGAKTALGVACFLPPPAGTVAQVISVGWAIYDIPVVKDFVNNGVKAIGDGIASAVTDPGKFANDVGDGIKDLGKGAAKFLGFG</sequence>
<protein>
    <submittedName>
        <fullName evidence="2">Uncharacterized conserved protein YukE</fullName>
    </submittedName>
</protein>
<dbReference type="AlphaFoldDB" id="A0A1H5NGX0"/>
<dbReference type="Gene3D" id="1.10.287.1060">
    <property type="entry name" value="ESAT-6-like"/>
    <property type="match status" value="1"/>
</dbReference>
<evidence type="ECO:0000313" key="2">
    <source>
        <dbReference type="EMBL" id="SEF00710.1"/>
    </source>
</evidence>
<dbReference type="SUPFAM" id="SSF140453">
    <property type="entry name" value="EsxAB dimer-like"/>
    <property type="match status" value="1"/>
</dbReference>
<gene>
    <name evidence="2" type="ORF">SAMN04489740_3690</name>
</gene>
<feature type="region of interest" description="Disordered" evidence="1">
    <location>
        <begin position="86"/>
        <end position="115"/>
    </location>
</feature>
<dbReference type="Proteomes" id="UP000182725">
    <property type="component" value="Unassembled WGS sequence"/>
</dbReference>
<dbReference type="InterPro" id="IPR010310">
    <property type="entry name" value="T7SS_ESAT-6-like"/>
</dbReference>
<evidence type="ECO:0000256" key="1">
    <source>
        <dbReference type="SAM" id="MobiDB-lite"/>
    </source>
</evidence>
<feature type="compositionally biased region" description="Gly residues" evidence="1">
    <location>
        <begin position="96"/>
        <end position="109"/>
    </location>
</feature>